<keyword evidence="2" id="KW-1185">Reference proteome</keyword>
<dbReference type="RefSeq" id="WP_086722532.1">
    <property type="nucleotide sequence ID" value="NZ_MUBM01000011.1"/>
</dbReference>
<organism evidence="1 2">
    <name type="scientific">Streptomyces carpinensis</name>
    <dbReference type="NCBI Taxonomy" id="66369"/>
    <lineage>
        <taxon>Bacteria</taxon>
        <taxon>Bacillati</taxon>
        <taxon>Actinomycetota</taxon>
        <taxon>Actinomycetes</taxon>
        <taxon>Kitasatosporales</taxon>
        <taxon>Streptomycetaceae</taxon>
        <taxon>Streptomyces</taxon>
    </lineage>
</organism>
<evidence type="ECO:0000313" key="2">
    <source>
        <dbReference type="Proteomes" id="UP001458415"/>
    </source>
</evidence>
<comment type="caution">
    <text evidence="1">The sequence shown here is derived from an EMBL/GenBank/DDBJ whole genome shotgun (WGS) entry which is preliminary data.</text>
</comment>
<accession>A0ABV1WL41</accession>
<name>A0ABV1WL41_9ACTN</name>
<dbReference type="EMBL" id="JBEPCU010002079">
    <property type="protein sequence ID" value="MER6984902.1"/>
    <property type="molecule type" value="Genomic_DNA"/>
</dbReference>
<dbReference type="Proteomes" id="UP001458415">
    <property type="component" value="Unassembled WGS sequence"/>
</dbReference>
<gene>
    <name evidence="1" type="ORF">ABT317_50200</name>
</gene>
<evidence type="ECO:0000313" key="1">
    <source>
        <dbReference type="EMBL" id="MER6984902.1"/>
    </source>
</evidence>
<sequence>MRPDLLALAFLGIDPARLDPAPAGPPRTTGYRARIYPHSPTRAHCSSCGEPAIATRIVDLTGLGLRWHDWCRNCMVAGFKLER</sequence>
<reference evidence="1 2" key="1">
    <citation type="submission" date="2024-06" db="EMBL/GenBank/DDBJ databases">
        <title>The Natural Products Discovery Center: Release of the First 8490 Sequenced Strains for Exploring Actinobacteria Biosynthetic Diversity.</title>
        <authorList>
            <person name="Kalkreuter E."/>
            <person name="Kautsar S.A."/>
            <person name="Yang D."/>
            <person name="Bader C.D."/>
            <person name="Teijaro C.N."/>
            <person name="Fluegel L."/>
            <person name="Davis C.M."/>
            <person name="Simpson J.R."/>
            <person name="Lauterbach L."/>
            <person name="Steele A.D."/>
            <person name="Gui C."/>
            <person name="Meng S."/>
            <person name="Li G."/>
            <person name="Viehrig K."/>
            <person name="Ye F."/>
            <person name="Su P."/>
            <person name="Kiefer A.F."/>
            <person name="Nichols A."/>
            <person name="Cepeda A.J."/>
            <person name="Yan W."/>
            <person name="Fan B."/>
            <person name="Jiang Y."/>
            <person name="Adhikari A."/>
            <person name="Zheng C.-J."/>
            <person name="Schuster L."/>
            <person name="Cowan T.M."/>
            <person name="Smanski M.J."/>
            <person name="Chevrette M.G."/>
            <person name="De Carvalho L.P.S."/>
            <person name="Shen B."/>
        </authorList>
    </citation>
    <scope>NUCLEOTIDE SEQUENCE [LARGE SCALE GENOMIC DNA]</scope>
    <source>
        <strain evidence="1 2">NPDC000634</strain>
    </source>
</reference>
<protein>
    <submittedName>
        <fullName evidence="1">Uncharacterized protein</fullName>
    </submittedName>
</protein>
<proteinExistence type="predicted"/>